<dbReference type="EMBL" id="JBHRYN010000007">
    <property type="protein sequence ID" value="MFC3700813.1"/>
    <property type="molecule type" value="Genomic_DNA"/>
</dbReference>
<reference evidence="6" key="1">
    <citation type="journal article" date="2019" name="Int. J. Syst. Evol. Microbiol.">
        <title>The Global Catalogue of Microorganisms (GCM) 10K type strain sequencing project: providing services to taxonomists for standard genome sequencing and annotation.</title>
        <authorList>
            <consortium name="The Broad Institute Genomics Platform"/>
            <consortium name="The Broad Institute Genome Sequencing Center for Infectious Disease"/>
            <person name="Wu L."/>
            <person name="Ma J."/>
        </authorList>
    </citation>
    <scope>NUCLEOTIDE SEQUENCE [LARGE SCALE GENOMIC DNA]</scope>
    <source>
        <strain evidence="6">CECT 8288</strain>
    </source>
</reference>
<keyword evidence="2 5" id="KW-0012">Acyltransferase</keyword>
<evidence type="ECO:0000313" key="5">
    <source>
        <dbReference type="EMBL" id="MFC3700813.1"/>
    </source>
</evidence>
<dbReference type="InterPro" id="IPR000182">
    <property type="entry name" value="GNAT_dom"/>
</dbReference>
<gene>
    <name evidence="5" type="ORF">ACFOND_04100</name>
</gene>
<proteinExistence type="inferred from homology"/>
<dbReference type="InterPro" id="IPR016181">
    <property type="entry name" value="Acyl_CoA_acyltransferase"/>
</dbReference>
<organism evidence="5 6">
    <name type="scientific">Reinekea marina</name>
    <dbReference type="NCBI Taxonomy" id="1310421"/>
    <lineage>
        <taxon>Bacteria</taxon>
        <taxon>Pseudomonadati</taxon>
        <taxon>Pseudomonadota</taxon>
        <taxon>Gammaproteobacteria</taxon>
        <taxon>Oceanospirillales</taxon>
        <taxon>Saccharospirillaceae</taxon>
        <taxon>Reinekea</taxon>
    </lineage>
</organism>
<keyword evidence="1 5" id="KW-0808">Transferase</keyword>
<evidence type="ECO:0000259" key="4">
    <source>
        <dbReference type="PROSITE" id="PS51186"/>
    </source>
</evidence>
<feature type="domain" description="N-acetyltransferase" evidence="4">
    <location>
        <begin position="10"/>
        <end position="175"/>
    </location>
</feature>
<evidence type="ECO:0000256" key="2">
    <source>
        <dbReference type="ARBA" id="ARBA00023315"/>
    </source>
</evidence>
<dbReference type="Proteomes" id="UP001595710">
    <property type="component" value="Unassembled WGS sequence"/>
</dbReference>
<dbReference type="InterPro" id="IPR051531">
    <property type="entry name" value="N-acetyltransferase"/>
</dbReference>
<name>A0ABV7WRY1_9GAMM</name>
<dbReference type="PROSITE" id="PS51186">
    <property type="entry name" value="GNAT"/>
    <property type="match status" value="1"/>
</dbReference>
<dbReference type="PANTHER" id="PTHR43792:SF8">
    <property type="entry name" value="[RIBOSOMAL PROTEIN US5]-ALANINE N-ACETYLTRANSFERASE"/>
    <property type="match status" value="1"/>
</dbReference>
<dbReference type="RefSeq" id="WP_377362288.1">
    <property type="nucleotide sequence ID" value="NZ_JBHRYN010000007.1"/>
</dbReference>
<protein>
    <submittedName>
        <fullName evidence="5">GNAT family N-acetyltransferase</fullName>
        <ecNumber evidence="5">2.3.-.-</ecNumber>
    </submittedName>
</protein>
<dbReference type="SUPFAM" id="SSF55729">
    <property type="entry name" value="Acyl-CoA N-acyltransferases (Nat)"/>
    <property type="match status" value="1"/>
</dbReference>
<dbReference type="EC" id="2.3.-.-" evidence="5"/>
<dbReference type="Gene3D" id="3.40.630.30">
    <property type="match status" value="1"/>
</dbReference>
<evidence type="ECO:0000256" key="1">
    <source>
        <dbReference type="ARBA" id="ARBA00022679"/>
    </source>
</evidence>
<comment type="caution">
    <text evidence="5">The sequence shown here is derived from an EMBL/GenBank/DDBJ whole genome shotgun (WGS) entry which is preliminary data.</text>
</comment>
<dbReference type="Pfam" id="PF13302">
    <property type="entry name" value="Acetyltransf_3"/>
    <property type="match status" value="1"/>
</dbReference>
<evidence type="ECO:0000313" key="6">
    <source>
        <dbReference type="Proteomes" id="UP001595710"/>
    </source>
</evidence>
<dbReference type="GO" id="GO:0016746">
    <property type="term" value="F:acyltransferase activity"/>
    <property type="evidence" value="ECO:0007669"/>
    <property type="project" value="UniProtKB-KW"/>
</dbReference>
<keyword evidence="6" id="KW-1185">Reference proteome</keyword>
<accession>A0ABV7WRY1</accession>
<dbReference type="PANTHER" id="PTHR43792">
    <property type="entry name" value="GNAT FAMILY, PUTATIVE (AFU_ORTHOLOGUE AFUA_3G00765)-RELATED-RELATED"/>
    <property type="match status" value="1"/>
</dbReference>
<evidence type="ECO:0000256" key="3">
    <source>
        <dbReference type="ARBA" id="ARBA00038502"/>
    </source>
</evidence>
<comment type="similarity">
    <text evidence="3">Belongs to the acetyltransferase family. RimJ subfamily.</text>
</comment>
<sequence length="177" mass="20178">MLPTLESTRIVLRPYKVSDSKNVQRLASEKIIAEMTANIPHPYVDGMAEEWISKHEYWYQKRAAIVLAIQLVETGEHIGTISITQIDGDSGNLGYWVGVPYWGKGYCSEAAYLLINYGFTEYGLDLIYARHLPENPASGKVMTKNGFVYKNDVLVGGRELLHYELPAYQWQKLKNLY</sequence>